<dbReference type="AlphaFoldDB" id="A0A3P3QZZ1"/>
<gene>
    <name evidence="3" type="ORF">EHV10_01900</name>
</gene>
<dbReference type="InterPro" id="IPR013332">
    <property type="entry name" value="KPR_N"/>
</dbReference>
<dbReference type="EMBL" id="RRCO01000001">
    <property type="protein sequence ID" value="RRJ26796.1"/>
    <property type="molecule type" value="Genomic_DNA"/>
</dbReference>
<evidence type="ECO:0000259" key="2">
    <source>
        <dbReference type="Pfam" id="PF02558"/>
    </source>
</evidence>
<reference evidence="3 4" key="1">
    <citation type="submission" date="2018-11" db="EMBL/GenBank/DDBJ databases">
        <title>Genome sequencing of Lachnoanaerobaculum sp. KCOM 2030 (= ChDC B114).</title>
        <authorList>
            <person name="Kook J.-K."/>
            <person name="Park S.-N."/>
            <person name="Lim Y.K."/>
        </authorList>
    </citation>
    <scope>NUCLEOTIDE SEQUENCE [LARGE SCALE GENOMIC DNA]</scope>
    <source>
        <strain evidence="3 4">KCOM 2030</strain>
    </source>
</reference>
<proteinExistence type="predicted"/>
<sequence>MRILIYGAGVIGSLYAVLFSNAGYDVSIYARGYRLEKLRENGLLYLENKRIKKARVKLCSKLSYTDIYDFIFLTVRNNQLKKALRELRTNKSKCIVTMVNNFFDYKELEKIAGKGRIIPAFPGAGGSITDDILDASLTPRFIQSTTFGEITGVKTKRSKYLAQIFKKSKIPYQETRDMHKWQLCHLAMVIPIADAYYEARCAKNVGLEKDIMHRTAKRLKRNYIFLKKDLGEISPWKLNVFIAVPVKILAFALRFLFESSFGDKFMYRHSMKARDEMIRLHREFYGYVLG</sequence>
<keyword evidence="1" id="KW-0472">Membrane</keyword>
<feature type="transmembrane region" description="Helical" evidence="1">
    <location>
        <begin position="6"/>
        <end position="30"/>
    </location>
</feature>
<keyword evidence="4" id="KW-1185">Reference proteome</keyword>
<dbReference type="Gene3D" id="3.40.50.720">
    <property type="entry name" value="NAD(P)-binding Rossmann-like Domain"/>
    <property type="match status" value="1"/>
</dbReference>
<evidence type="ECO:0000256" key="1">
    <source>
        <dbReference type="SAM" id="Phobius"/>
    </source>
</evidence>
<dbReference type="InterPro" id="IPR036291">
    <property type="entry name" value="NAD(P)-bd_dom_sf"/>
</dbReference>
<comment type="caution">
    <text evidence="3">The sequence shown here is derived from an EMBL/GenBank/DDBJ whole genome shotgun (WGS) entry which is preliminary data.</text>
</comment>
<evidence type="ECO:0000313" key="3">
    <source>
        <dbReference type="EMBL" id="RRJ26796.1"/>
    </source>
</evidence>
<protein>
    <submittedName>
        <fullName evidence="3">Ketopantoate reductase family protein</fullName>
    </submittedName>
</protein>
<dbReference type="RefSeq" id="WP_128673165.1">
    <property type="nucleotide sequence ID" value="NZ_RRCO01000001.1"/>
</dbReference>
<accession>A0A3P3QZZ1</accession>
<feature type="domain" description="Ketopantoate reductase N-terminal" evidence="2">
    <location>
        <begin position="3"/>
        <end position="120"/>
    </location>
</feature>
<dbReference type="Pfam" id="PF02558">
    <property type="entry name" value="ApbA"/>
    <property type="match status" value="1"/>
</dbReference>
<dbReference type="OrthoDB" id="9793586at2"/>
<dbReference type="SUPFAM" id="SSF51735">
    <property type="entry name" value="NAD(P)-binding Rossmann-fold domains"/>
    <property type="match status" value="1"/>
</dbReference>
<name>A0A3P3QZZ1_9FIRM</name>
<keyword evidence="1" id="KW-1133">Transmembrane helix</keyword>
<evidence type="ECO:0000313" key="4">
    <source>
        <dbReference type="Proteomes" id="UP000272490"/>
    </source>
</evidence>
<dbReference type="Proteomes" id="UP000272490">
    <property type="component" value="Unassembled WGS sequence"/>
</dbReference>
<organism evidence="3 4">
    <name type="scientific">Lachnoanaerobaculum gingivalis</name>
    <dbReference type="NCBI Taxonomy" id="2490855"/>
    <lineage>
        <taxon>Bacteria</taxon>
        <taxon>Bacillati</taxon>
        <taxon>Bacillota</taxon>
        <taxon>Clostridia</taxon>
        <taxon>Lachnospirales</taxon>
        <taxon>Lachnospiraceae</taxon>
        <taxon>Lachnoanaerobaculum</taxon>
    </lineage>
</organism>
<keyword evidence="1" id="KW-0812">Transmembrane</keyword>